<reference evidence="1" key="1">
    <citation type="submission" date="2016-04" db="EMBL/GenBank/DDBJ databases">
        <authorList>
            <person name="Evans L.H."/>
            <person name="Alamgir A."/>
            <person name="Owens N."/>
            <person name="Weber N.D."/>
            <person name="Virtaneva K."/>
            <person name="Barbian K."/>
            <person name="Babar A."/>
            <person name="Rosenke K."/>
        </authorList>
    </citation>
    <scope>NUCLEOTIDE SEQUENCE</scope>
    <source>
        <strain evidence="1">86</strain>
    </source>
</reference>
<sequence>MFIVKQFNSVNELQMLQRLACSTDEDVYIHSMDDSVMVDAKSFINLFTLDFSKPVKIVTESAFVAKEVERWL</sequence>
<dbReference type="AlphaFoldDB" id="A0A212KEH1"/>
<organism evidence="1">
    <name type="scientific">uncultured Eubacteriales bacterium</name>
    <dbReference type="NCBI Taxonomy" id="172733"/>
    <lineage>
        <taxon>Bacteria</taxon>
        <taxon>Bacillati</taxon>
        <taxon>Bacillota</taxon>
        <taxon>Clostridia</taxon>
        <taxon>Eubacteriales</taxon>
        <taxon>environmental samples</taxon>
    </lineage>
</organism>
<dbReference type="EMBL" id="FLUN01000001">
    <property type="protein sequence ID" value="SBW09925.1"/>
    <property type="molecule type" value="Genomic_DNA"/>
</dbReference>
<evidence type="ECO:0008006" key="2">
    <source>
        <dbReference type="Google" id="ProtNLM"/>
    </source>
</evidence>
<proteinExistence type="predicted"/>
<protein>
    <recommendedName>
        <fullName evidence="2">PTS HPr component phosphorylation site</fullName>
    </recommendedName>
</protein>
<name>A0A212KEH1_9FIRM</name>
<evidence type="ECO:0000313" key="1">
    <source>
        <dbReference type="EMBL" id="SBW09925.1"/>
    </source>
</evidence>
<gene>
    <name evidence="1" type="ORF">KL86CLO1_12771</name>
</gene>
<accession>A0A212KEH1</accession>